<proteinExistence type="predicted"/>
<evidence type="ECO:0000256" key="3">
    <source>
        <dbReference type="ARBA" id="ARBA00022771"/>
    </source>
</evidence>
<dbReference type="GO" id="GO:0008270">
    <property type="term" value="F:zinc ion binding"/>
    <property type="evidence" value="ECO:0007669"/>
    <property type="project" value="UniProtKB-KW"/>
</dbReference>
<evidence type="ECO:0000256" key="5">
    <source>
        <dbReference type="ARBA" id="ARBA00023242"/>
    </source>
</evidence>
<dbReference type="SUPFAM" id="SSF140996">
    <property type="entry name" value="Hermes dimerisation domain"/>
    <property type="match status" value="1"/>
</dbReference>
<keyword evidence="3" id="KW-0863">Zinc-finger</keyword>
<keyword evidence="2" id="KW-0479">Metal-binding</keyword>
<reference evidence="6" key="1">
    <citation type="submission" date="2021-06" db="EMBL/GenBank/DDBJ databases">
        <authorList>
            <person name="Kallberg Y."/>
            <person name="Tangrot J."/>
            <person name="Rosling A."/>
        </authorList>
    </citation>
    <scope>NUCLEOTIDE SEQUENCE</scope>
    <source>
        <strain evidence="6">FL966</strain>
    </source>
</reference>
<evidence type="ECO:0000313" key="6">
    <source>
        <dbReference type="EMBL" id="CAG8840293.1"/>
    </source>
</evidence>
<dbReference type="PANTHER" id="PTHR46481">
    <property type="entry name" value="ZINC FINGER BED DOMAIN-CONTAINING PROTEIN 4"/>
    <property type="match status" value="1"/>
</dbReference>
<organism evidence="6 7">
    <name type="scientific">Cetraspora pellucida</name>
    <dbReference type="NCBI Taxonomy" id="1433469"/>
    <lineage>
        <taxon>Eukaryota</taxon>
        <taxon>Fungi</taxon>
        <taxon>Fungi incertae sedis</taxon>
        <taxon>Mucoromycota</taxon>
        <taxon>Glomeromycotina</taxon>
        <taxon>Glomeromycetes</taxon>
        <taxon>Diversisporales</taxon>
        <taxon>Gigasporaceae</taxon>
        <taxon>Cetraspora</taxon>
    </lineage>
</organism>
<sequence length="159" mass="18846">NYSLEQNKIERITYRLMDWLIDDMQAFHVVDNRKFQKFVHELELFYSIPCKNSLYKKMSEAVSTVEQNLSELMNNSIESFFFTTDLWTQDHKPYIGITIHWITPDFNIKSALLTIETFKYPHTGDNIEDCLRKEFQKWNITEKLFGGTTDNDSAMVKAI</sequence>
<keyword evidence="4" id="KW-0862">Zinc</keyword>
<gene>
    <name evidence="6" type="ORF">CPELLU_LOCUS21990</name>
</gene>
<dbReference type="SUPFAM" id="SSF53098">
    <property type="entry name" value="Ribonuclease H-like"/>
    <property type="match status" value="1"/>
</dbReference>
<dbReference type="InterPro" id="IPR052035">
    <property type="entry name" value="ZnF_BED_domain_contain"/>
</dbReference>
<evidence type="ECO:0000256" key="4">
    <source>
        <dbReference type="ARBA" id="ARBA00022833"/>
    </source>
</evidence>
<dbReference type="PANTHER" id="PTHR46481:SF10">
    <property type="entry name" value="ZINC FINGER BED DOMAIN-CONTAINING PROTEIN 39"/>
    <property type="match status" value="1"/>
</dbReference>
<name>A0A9N9PNM5_9GLOM</name>
<comment type="subcellular location">
    <subcellularLocation>
        <location evidence="1">Nucleus</location>
    </subcellularLocation>
</comment>
<dbReference type="EMBL" id="CAJVQA010089739">
    <property type="protein sequence ID" value="CAG8840293.1"/>
    <property type="molecule type" value="Genomic_DNA"/>
</dbReference>
<dbReference type="OrthoDB" id="2414695at2759"/>
<comment type="caution">
    <text evidence="6">The sequence shown here is derived from an EMBL/GenBank/DDBJ whole genome shotgun (WGS) entry which is preliminary data.</text>
</comment>
<feature type="non-terminal residue" evidence="6">
    <location>
        <position position="1"/>
    </location>
</feature>
<keyword evidence="5" id="KW-0539">Nucleus</keyword>
<dbReference type="InterPro" id="IPR012337">
    <property type="entry name" value="RNaseH-like_sf"/>
</dbReference>
<dbReference type="AlphaFoldDB" id="A0A9N9PNM5"/>
<dbReference type="GO" id="GO:0005634">
    <property type="term" value="C:nucleus"/>
    <property type="evidence" value="ECO:0007669"/>
    <property type="project" value="UniProtKB-SubCell"/>
</dbReference>
<protein>
    <submittedName>
        <fullName evidence="6">16772_t:CDS:1</fullName>
    </submittedName>
</protein>
<accession>A0A9N9PNM5</accession>
<feature type="non-terminal residue" evidence="6">
    <location>
        <position position="159"/>
    </location>
</feature>
<evidence type="ECO:0000256" key="2">
    <source>
        <dbReference type="ARBA" id="ARBA00022723"/>
    </source>
</evidence>
<evidence type="ECO:0000256" key="1">
    <source>
        <dbReference type="ARBA" id="ARBA00004123"/>
    </source>
</evidence>
<keyword evidence="7" id="KW-1185">Reference proteome</keyword>
<dbReference type="Proteomes" id="UP000789759">
    <property type="component" value="Unassembled WGS sequence"/>
</dbReference>
<evidence type="ECO:0000313" key="7">
    <source>
        <dbReference type="Proteomes" id="UP000789759"/>
    </source>
</evidence>